<dbReference type="EC" id="3.4.24.-" evidence="3"/>
<dbReference type="Proteomes" id="UP001549055">
    <property type="component" value="Unassembled WGS sequence"/>
</dbReference>
<dbReference type="GO" id="GO:0016787">
    <property type="term" value="F:hydrolase activity"/>
    <property type="evidence" value="ECO:0007669"/>
    <property type="project" value="UniProtKB-KW"/>
</dbReference>
<accession>A0ABV2JI33</accession>
<evidence type="ECO:0000256" key="1">
    <source>
        <dbReference type="ARBA" id="ARBA00007357"/>
    </source>
</evidence>
<evidence type="ECO:0000313" key="4">
    <source>
        <dbReference type="Proteomes" id="UP001549055"/>
    </source>
</evidence>
<dbReference type="Gene3D" id="3.40.390.10">
    <property type="entry name" value="Collagenase (Catalytic Domain)"/>
    <property type="match status" value="1"/>
</dbReference>
<organism evidence="3 4">
    <name type="scientific">Streptococcus gallinaceus</name>
    <dbReference type="NCBI Taxonomy" id="165758"/>
    <lineage>
        <taxon>Bacteria</taxon>
        <taxon>Bacillati</taxon>
        <taxon>Bacillota</taxon>
        <taxon>Bacilli</taxon>
        <taxon>Lactobacillales</taxon>
        <taxon>Streptococcaceae</taxon>
        <taxon>Streptococcus</taxon>
    </lineage>
</organism>
<dbReference type="EMBL" id="JBEPMK010000001">
    <property type="protein sequence ID" value="MET3643561.1"/>
    <property type="molecule type" value="Genomic_DNA"/>
</dbReference>
<comment type="similarity">
    <text evidence="1">Belongs to the peptidase M13 family.</text>
</comment>
<feature type="domain" description="Peptidase M13 C-terminal" evidence="2">
    <location>
        <begin position="2"/>
        <end position="130"/>
    </location>
</feature>
<evidence type="ECO:0000259" key="2">
    <source>
        <dbReference type="Pfam" id="PF01431"/>
    </source>
</evidence>
<evidence type="ECO:0000313" key="3">
    <source>
        <dbReference type="EMBL" id="MET3643561.1"/>
    </source>
</evidence>
<keyword evidence="4" id="KW-1185">Reference proteome</keyword>
<dbReference type="InterPro" id="IPR024079">
    <property type="entry name" value="MetalloPept_cat_dom_sf"/>
</dbReference>
<keyword evidence="3" id="KW-0378">Hydrolase</keyword>
<dbReference type="Pfam" id="PF01431">
    <property type="entry name" value="Peptidase_M13"/>
    <property type="match status" value="1"/>
</dbReference>
<gene>
    <name evidence="3" type="ORF">ABID27_000178</name>
</gene>
<dbReference type="InterPro" id="IPR018497">
    <property type="entry name" value="Peptidase_M13_C"/>
</dbReference>
<proteinExistence type="inferred from homology"/>
<dbReference type="SUPFAM" id="SSF55486">
    <property type="entry name" value="Metalloproteases ('zincins'), catalytic domain"/>
    <property type="match status" value="1"/>
</dbReference>
<sequence>MKFDENGNLHNWWTEKDLANYKEKAKAMVAQWDGLKVTGGKVNGQQTLAENISDNGGVMVALEALKTEANLNYKEFFQSWAAVWRQKATKEFSQFSVQSDAHSPYELRANIPVRNFKEFMMPLVLKKGTRCTWHQKNA</sequence>
<dbReference type="PANTHER" id="PTHR11733:SF167">
    <property type="entry name" value="FI17812P1-RELATED"/>
    <property type="match status" value="1"/>
</dbReference>
<protein>
    <submittedName>
        <fullName evidence="3">Endopeptidase</fullName>
        <ecNumber evidence="3">3.4.24.-</ecNumber>
    </submittedName>
</protein>
<dbReference type="PROSITE" id="PS51885">
    <property type="entry name" value="NEPRILYSIN"/>
    <property type="match status" value="1"/>
</dbReference>
<dbReference type="InterPro" id="IPR000718">
    <property type="entry name" value="Peptidase_M13"/>
</dbReference>
<reference evidence="3 4" key="1">
    <citation type="submission" date="2024-06" db="EMBL/GenBank/DDBJ databases">
        <title>Genomic Encyclopedia of Type Strains, Phase IV (KMG-IV): sequencing the most valuable type-strain genomes for metagenomic binning, comparative biology and taxonomic classification.</title>
        <authorList>
            <person name="Goeker M."/>
        </authorList>
    </citation>
    <scope>NUCLEOTIDE SEQUENCE [LARGE SCALE GENOMIC DNA]</scope>
    <source>
        <strain evidence="3 4">DSM 15349</strain>
    </source>
</reference>
<comment type="caution">
    <text evidence="3">The sequence shown here is derived from an EMBL/GenBank/DDBJ whole genome shotgun (WGS) entry which is preliminary data.</text>
</comment>
<name>A0ABV2JI33_9STRE</name>
<dbReference type="PANTHER" id="PTHR11733">
    <property type="entry name" value="ZINC METALLOPROTEASE FAMILY M13 NEPRILYSIN-RELATED"/>
    <property type="match status" value="1"/>
</dbReference>